<dbReference type="PROSITE" id="PS51257">
    <property type="entry name" value="PROKAR_LIPOPROTEIN"/>
    <property type="match status" value="1"/>
</dbReference>
<dbReference type="Pfam" id="PF24684">
    <property type="entry name" value="Vgb_lyase"/>
    <property type="match status" value="1"/>
</dbReference>
<dbReference type="InterPro" id="IPR051344">
    <property type="entry name" value="Vgb"/>
</dbReference>
<dbReference type="Proteomes" id="UP000273675">
    <property type="component" value="Unassembled WGS sequence"/>
</dbReference>
<evidence type="ECO:0000313" key="3">
    <source>
        <dbReference type="EMBL" id="RKR00197.1"/>
    </source>
</evidence>
<dbReference type="SUPFAM" id="SSF63829">
    <property type="entry name" value="Calcium-dependent phosphotriesterase"/>
    <property type="match status" value="1"/>
</dbReference>
<sequence length="376" mass="40541">MSNRRTCHLFAAGSALALLTAACSPSGEPEAGASDSAGSAAMPGNSDTTASAMTDTRPADDVTPPADSRELAAIDMQEWDVPWEGRPRDPYTLDGETVWFVGQANSYIGRLDVATGEMSRVDLREGAGPHNLIVHPDGRIWYAGNRDAHIGIYDPASGAFDYVETPPDTVADPHTQIFDDAGHVWFSSQRSNSVSRLNMESRELDVVMVPTDSARPYGIKIAPDGTIWVALFGTSKLASIDPDTLVLTEHDLPRDSARPRRLDITSDGRIWYGDYADGFLGVLDPSDGSIREWAMPSGANARPYALAVDGQDRVWFVETGVDPNWFVGFDPASETFFSITGIPSGGGVVRHMHYLPSTGDIWFGSDMGTIGRASVE</sequence>
<dbReference type="OrthoDB" id="195736at2"/>
<comment type="caution">
    <text evidence="3">The sequence shown here is derived from an EMBL/GenBank/DDBJ whole genome shotgun (WGS) entry which is preliminary data.</text>
</comment>
<evidence type="ECO:0000256" key="2">
    <source>
        <dbReference type="SAM" id="SignalP"/>
    </source>
</evidence>
<protein>
    <submittedName>
        <fullName evidence="3">Virginiamycin B lyase</fullName>
    </submittedName>
</protein>
<dbReference type="InterPro" id="IPR015943">
    <property type="entry name" value="WD40/YVTN_repeat-like_dom_sf"/>
</dbReference>
<feature type="compositionally biased region" description="Low complexity" evidence="1">
    <location>
        <begin position="23"/>
        <end position="44"/>
    </location>
</feature>
<dbReference type="GO" id="GO:0016829">
    <property type="term" value="F:lyase activity"/>
    <property type="evidence" value="ECO:0007669"/>
    <property type="project" value="UniProtKB-KW"/>
</dbReference>
<dbReference type="AlphaFoldDB" id="A0A495DCZ1"/>
<accession>A0A495DCZ1</accession>
<feature type="signal peptide" evidence="2">
    <location>
        <begin position="1"/>
        <end position="17"/>
    </location>
</feature>
<keyword evidence="3" id="KW-0456">Lyase</keyword>
<reference evidence="3 4" key="1">
    <citation type="submission" date="2018-10" db="EMBL/GenBank/DDBJ databases">
        <title>Genomic Encyclopedia of Type Strains, Phase IV (KMG-IV): sequencing the most valuable type-strain genomes for metagenomic binning, comparative biology and taxonomic classification.</title>
        <authorList>
            <person name="Goeker M."/>
        </authorList>
    </citation>
    <scope>NUCLEOTIDE SEQUENCE [LARGE SCALE GENOMIC DNA]</scope>
    <source>
        <strain evidence="3 4">DSM 4734</strain>
    </source>
</reference>
<dbReference type="PANTHER" id="PTHR40274:SF3">
    <property type="entry name" value="VIRGINIAMYCIN B LYASE"/>
    <property type="match status" value="1"/>
</dbReference>
<feature type="region of interest" description="Disordered" evidence="1">
    <location>
        <begin position="23"/>
        <end position="66"/>
    </location>
</feature>
<proteinExistence type="predicted"/>
<feature type="chain" id="PRO_5019720826" evidence="2">
    <location>
        <begin position="18"/>
        <end position="376"/>
    </location>
</feature>
<evidence type="ECO:0000256" key="1">
    <source>
        <dbReference type="SAM" id="MobiDB-lite"/>
    </source>
</evidence>
<dbReference type="EMBL" id="RBIM01000003">
    <property type="protein sequence ID" value="RKR00197.1"/>
    <property type="molecule type" value="Genomic_DNA"/>
</dbReference>
<feature type="compositionally biased region" description="Polar residues" evidence="1">
    <location>
        <begin position="45"/>
        <end position="54"/>
    </location>
</feature>
<name>A0A495DCZ1_9PROT</name>
<dbReference type="RefSeq" id="WP_121210889.1">
    <property type="nucleotide sequence ID" value="NZ_RBIM01000003.1"/>
</dbReference>
<dbReference type="Gene3D" id="2.130.10.10">
    <property type="entry name" value="YVTN repeat-like/Quinoprotein amine dehydrogenase"/>
    <property type="match status" value="1"/>
</dbReference>
<organism evidence="3 4">
    <name type="scientific">Maricaulis maris</name>
    <dbReference type="NCBI Taxonomy" id="74318"/>
    <lineage>
        <taxon>Bacteria</taxon>
        <taxon>Pseudomonadati</taxon>
        <taxon>Pseudomonadota</taxon>
        <taxon>Alphaproteobacteria</taxon>
        <taxon>Maricaulales</taxon>
        <taxon>Maricaulaceae</taxon>
        <taxon>Maricaulis</taxon>
    </lineage>
</organism>
<dbReference type="PANTHER" id="PTHR40274">
    <property type="entry name" value="VIRGINIAMYCIN B LYASE"/>
    <property type="match status" value="1"/>
</dbReference>
<gene>
    <name evidence="3" type="ORF">C7435_1397</name>
</gene>
<keyword evidence="2" id="KW-0732">Signal</keyword>
<evidence type="ECO:0000313" key="4">
    <source>
        <dbReference type="Proteomes" id="UP000273675"/>
    </source>
</evidence>